<dbReference type="RefSeq" id="WP_090045462.1">
    <property type="nucleotide sequence ID" value="NZ_FNCC01000001.1"/>
</dbReference>
<comment type="similarity">
    <text evidence="3">Belongs to the flavin-dependent halogenase family. Bacterial tryptophan halogenase subfamily.</text>
</comment>
<dbReference type="AlphaFoldDB" id="A0A1G7L795"/>
<keyword evidence="1" id="KW-0560">Oxidoreductase</keyword>
<evidence type="ECO:0000256" key="1">
    <source>
        <dbReference type="ARBA" id="ARBA00023002"/>
    </source>
</evidence>
<evidence type="ECO:0000256" key="2">
    <source>
        <dbReference type="ARBA" id="ARBA00023033"/>
    </source>
</evidence>
<dbReference type="Proteomes" id="UP000199623">
    <property type="component" value="Unassembled WGS sequence"/>
</dbReference>
<protein>
    <submittedName>
        <fullName evidence="4">Dehydrogenase (Flavoprotein)</fullName>
    </submittedName>
</protein>
<dbReference type="OrthoDB" id="103324at2"/>
<dbReference type="Gene3D" id="3.50.50.60">
    <property type="entry name" value="FAD/NAD(P)-binding domain"/>
    <property type="match status" value="1"/>
</dbReference>
<reference evidence="5" key="1">
    <citation type="submission" date="2016-10" db="EMBL/GenBank/DDBJ databases">
        <authorList>
            <person name="Varghese N."/>
            <person name="Submissions S."/>
        </authorList>
    </citation>
    <scope>NUCLEOTIDE SEQUENCE [LARGE SCALE GENOMIC DNA]</scope>
    <source>
        <strain evidence="5">CGMCC 4.3506</strain>
    </source>
</reference>
<dbReference type="InterPro" id="IPR006905">
    <property type="entry name" value="Flavin_halogenase"/>
</dbReference>
<evidence type="ECO:0000313" key="5">
    <source>
        <dbReference type="Proteomes" id="UP000199623"/>
    </source>
</evidence>
<gene>
    <name evidence="4" type="ORF">SAMN05216553_101709</name>
</gene>
<evidence type="ECO:0000313" key="4">
    <source>
        <dbReference type="EMBL" id="SDF45313.1"/>
    </source>
</evidence>
<dbReference type="InterPro" id="IPR050816">
    <property type="entry name" value="Flavin-dep_Halogenase_NPB"/>
</dbReference>
<accession>A0A1G7L795</accession>
<sequence length="488" mass="54384">MTTFGAVRVLVVGGGPAGSTAATLLAREGLDVTLLEKEVFPRYHIGESLLPALLPVLDLIGAREKVEAFGFQFKGGGHFSWGNEAWDLTFGDLPGWEADYSYQVTRADFDHLLLEHAKSQGVKVVEGAEVKRIEFDGDRPRAAVWRPADGSAGEREMAFDHLIDASGRAGLMVNRHLRSRRFHETFKNVAVWGYWSGAKELPIGPKGAIAVSSVPHGWLWGIPLHDDRLSVGLVTHQTDFKAKRDSGLDVEQIYRIGLEECPLVGDLLSSAERVSPLRVEQDYSYTADRFCGPGYYLCGDSACFLDPLLSTGVHLAMYSATLAAACLASTVRGEFSEQVASDHYEETYRNAYLRYLVVISNLYQQYRGKESYFWEAQRLTRRDCTDADMKQAFTEIVSGIEDLRDARMTLEVALEAVTRAHSHMVSVRRKRPAGGRPVTMQVGQDELTQARFKLFNSGKMGFFTPEDVRSSELYVVTEPRLGLARQER</sequence>
<dbReference type="SMR" id="A0A1G7L795"/>
<proteinExistence type="inferred from homology"/>
<dbReference type="InterPro" id="IPR036188">
    <property type="entry name" value="FAD/NAD-bd_sf"/>
</dbReference>
<dbReference type="PANTHER" id="PTHR43747">
    <property type="entry name" value="FAD-BINDING PROTEIN"/>
    <property type="match status" value="1"/>
</dbReference>
<dbReference type="STRING" id="200378.SAMN05216553_101709"/>
<keyword evidence="2" id="KW-0503">Monooxygenase</keyword>
<dbReference type="EMBL" id="FNCC01000001">
    <property type="protein sequence ID" value="SDF45313.1"/>
    <property type="molecule type" value="Genomic_DNA"/>
</dbReference>
<dbReference type="Gene3D" id="3.30.9.100">
    <property type="match status" value="1"/>
</dbReference>
<dbReference type="PANTHER" id="PTHR43747:SF5">
    <property type="entry name" value="FAD-BINDING DOMAIN-CONTAINING PROTEIN"/>
    <property type="match status" value="1"/>
</dbReference>
<evidence type="ECO:0000256" key="3">
    <source>
        <dbReference type="ARBA" id="ARBA00038396"/>
    </source>
</evidence>
<dbReference type="Pfam" id="PF04820">
    <property type="entry name" value="Trp_halogenase"/>
    <property type="match status" value="2"/>
</dbReference>
<keyword evidence="5" id="KW-1185">Reference proteome</keyword>
<name>A0A1G7L795_9PSEU</name>
<dbReference type="GO" id="GO:0004497">
    <property type="term" value="F:monooxygenase activity"/>
    <property type="evidence" value="ECO:0007669"/>
    <property type="project" value="UniProtKB-KW"/>
</dbReference>
<organism evidence="4 5">
    <name type="scientific">Lentzea fradiae</name>
    <dbReference type="NCBI Taxonomy" id="200378"/>
    <lineage>
        <taxon>Bacteria</taxon>
        <taxon>Bacillati</taxon>
        <taxon>Actinomycetota</taxon>
        <taxon>Actinomycetes</taxon>
        <taxon>Pseudonocardiales</taxon>
        <taxon>Pseudonocardiaceae</taxon>
        <taxon>Lentzea</taxon>
    </lineage>
</organism>
<dbReference type="SUPFAM" id="SSF51905">
    <property type="entry name" value="FAD/NAD(P)-binding domain"/>
    <property type="match status" value="1"/>
</dbReference>